<organism evidence="1">
    <name type="scientific">Roseihalotalea indica</name>
    <dbReference type="NCBI Taxonomy" id="2867963"/>
    <lineage>
        <taxon>Bacteria</taxon>
        <taxon>Pseudomonadati</taxon>
        <taxon>Bacteroidota</taxon>
        <taxon>Cytophagia</taxon>
        <taxon>Cytophagales</taxon>
        <taxon>Catalimonadaceae</taxon>
        <taxon>Roseihalotalea</taxon>
    </lineage>
</organism>
<protein>
    <submittedName>
        <fullName evidence="1">DUF2141 domain-containing protein</fullName>
    </submittedName>
</protein>
<dbReference type="Pfam" id="PF09912">
    <property type="entry name" value="DUF2141"/>
    <property type="match status" value="1"/>
</dbReference>
<dbReference type="InterPro" id="IPR018673">
    <property type="entry name" value="DUF2141"/>
</dbReference>
<accession>A0AA49GJL4</accession>
<dbReference type="EMBL" id="CP120682">
    <property type="protein sequence ID" value="WKN35248.1"/>
    <property type="molecule type" value="Genomic_DNA"/>
</dbReference>
<reference evidence="1" key="1">
    <citation type="journal article" date="2023" name="Comput. Struct. Biotechnol. J.">
        <title>Discovery of a novel marine Bacteroidetes with a rich repertoire of carbohydrate-active enzymes.</title>
        <authorList>
            <person name="Chen B."/>
            <person name="Liu G."/>
            <person name="Chen Q."/>
            <person name="Wang H."/>
            <person name="Liu L."/>
            <person name="Tang K."/>
        </authorList>
    </citation>
    <scope>NUCLEOTIDE SEQUENCE</scope>
    <source>
        <strain evidence="1">TK19036</strain>
    </source>
</reference>
<proteinExistence type="predicted"/>
<evidence type="ECO:0000313" key="1">
    <source>
        <dbReference type="EMBL" id="WKN35248.1"/>
    </source>
</evidence>
<sequence>MLFATLLGALLSIGSVNYNQRVVVTVIGLKNTQGNCNACLFSNADAFPGEAAEAVACKKGAISGSNAEVIFENVPAGTFAVSVFHDENDDGELNTNFLGIPQEGYGASGNVLPKMSAPSFEDNSFTVSDNDIALEIKLRY</sequence>
<reference evidence="1" key="2">
    <citation type="journal article" date="2024" name="Antonie Van Leeuwenhoek">
        <title>Roseihalotalea indica gen. nov., sp. nov., a halophilic Bacteroidetes from mesopelagic Southwest Indian Ocean with higher carbohydrate metabolic potential.</title>
        <authorList>
            <person name="Chen B."/>
            <person name="Zhang M."/>
            <person name="Lin D."/>
            <person name="Ye J."/>
            <person name="Tang K."/>
        </authorList>
    </citation>
    <scope>NUCLEOTIDE SEQUENCE</scope>
    <source>
        <strain evidence="1">TK19036</strain>
    </source>
</reference>
<dbReference type="AlphaFoldDB" id="A0AA49GJL4"/>
<gene>
    <name evidence="1" type="ORF">K4G66_22990</name>
</gene>
<name>A0AA49GJL4_9BACT</name>